<dbReference type="EMBL" id="PXOG01000244">
    <property type="protein sequence ID" value="RGP64928.1"/>
    <property type="molecule type" value="Genomic_DNA"/>
</dbReference>
<gene>
    <name evidence="1" type="ORF">FLONG3_9396</name>
</gene>
<reference evidence="1 2" key="1">
    <citation type="journal article" date="2018" name="PLoS Pathog.">
        <title>Evolution of structural diversity of trichothecenes, a family of toxins produced by plant pathogenic and entomopathogenic fungi.</title>
        <authorList>
            <person name="Proctor R.H."/>
            <person name="McCormick S.P."/>
            <person name="Kim H.S."/>
            <person name="Cardoza R.E."/>
            <person name="Stanley A.M."/>
            <person name="Lindo L."/>
            <person name="Kelly A."/>
            <person name="Brown D.W."/>
            <person name="Lee T."/>
            <person name="Vaughan M.M."/>
            <person name="Alexander N.J."/>
            <person name="Busman M."/>
            <person name="Gutierrez S."/>
        </authorList>
    </citation>
    <scope>NUCLEOTIDE SEQUENCE [LARGE SCALE GENOMIC DNA]</scope>
    <source>
        <strain evidence="1 2">NRRL 20695</strain>
    </source>
</reference>
<evidence type="ECO:0000313" key="1">
    <source>
        <dbReference type="EMBL" id="RGP64928.1"/>
    </source>
</evidence>
<proteinExistence type="predicted"/>
<organism evidence="1 2">
    <name type="scientific">Fusarium longipes</name>
    <dbReference type="NCBI Taxonomy" id="694270"/>
    <lineage>
        <taxon>Eukaryota</taxon>
        <taxon>Fungi</taxon>
        <taxon>Dikarya</taxon>
        <taxon>Ascomycota</taxon>
        <taxon>Pezizomycotina</taxon>
        <taxon>Sordariomycetes</taxon>
        <taxon>Hypocreomycetidae</taxon>
        <taxon>Hypocreales</taxon>
        <taxon>Nectriaceae</taxon>
        <taxon>Fusarium</taxon>
    </lineage>
</organism>
<evidence type="ECO:0000313" key="2">
    <source>
        <dbReference type="Proteomes" id="UP000266234"/>
    </source>
</evidence>
<accession>A0A395RXP5</accession>
<sequence length="89" mass="9953">MTHGYHAANVGGQYPSDEPIQSVLTRNEHPVIDRLVKEAAVIILQHTPNDRKEVSQKPAVWLAKSMDLVCLEQSLTFNPGCLTKLVQEF</sequence>
<dbReference type="AlphaFoldDB" id="A0A395RXP5"/>
<comment type="caution">
    <text evidence="1">The sequence shown here is derived from an EMBL/GenBank/DDBJ whole genome shotgun (WGS) entry which is preliminary data.</text>
</comment>
<name>A0A395RXP5_9HYPO</name>
<protein>
    <submittedName>
        <fullName evidence="1">Uncharacterized protein</fullName>
    </submittedName>
</protein>
<keyword evidence="2" id="KW-1185">Reference proteome</keyword>
<dbReference type="Proteomes" id="UP000266234">
    <property type="component" value="Unassembled WGS sequence"/>
</dbReference>